<dbReference type="Gene3D" id="3.30.9.10">
    <property type="entry name" value="D-Amino Acid Oxidase, subunit A, domain 2"/>
    <property type="match status" value="1"/>
</dbReference>
<keyword evidence="2" id="KW-1185">Reference proteome</keyword>
<name>A0ABR4G209_9EURO</name>
<proteinExistence type="predicted"/>
<protein>
    <recommendedName>
        <fullName evidence="3">FAD-binding domain-containing protein</fullName>
    </recommendedName>
</protein>
<dbReference type="Gene3D" id="3.50.50.60">
    <property type="entry name" value="FAD/NAD(P)-binding domain"/>
    <property type="match status" value="1"/>
</dbReference>
<evidence type="ECO:0000313" key="2">
    <source>
        <dbReference type="Proteomes" id="UP001610563"/>
    </source>
</evidence>
<dbReference type="SUPFAM" id="SSF51905">
    <property type="entry name" value="FAD/NAD(P)-binding domain"/>
    <property type="match status" value="1"/>
</dbReference>
<accession>A0ABR4G209</accession>
<evidence type="ECO:0008006" key="3">
    <source>
        <dbReference type="Google" id="ProtNLM"/>
    </source>
</evidence>
<dbReference type="PANTHER" id="PTHR46865">
    <property type="entry name" value="OXIDOREDUCTASE-RELATED"/>
    <property type="match status" value="1"/>
</dbReference>
<organism evidence="1 2">
    <name type="scientific">Aspergillus keveii</name>
    <dbReference type="NCBI Taxonomy" id="714993"/>
    <lineage>
        <taxon>Eukaryota</taxon>
        <taxon>Fungi</taxon>
        <taxon>Dikarya</taxon>
        <taxon>Ascomycota</taxon>
        <taxon>Pezizomycotina</taxon>
        <taxon>Eurotiomycetes</taxon>
        <taxon>Eurotiomycetidae</taxon>
        <taxon>Eurotiales</taxon>
        <taxon>Aspergillaceae</taxon>
        <taxon>Aspergillus</taxon>
        <taxon>Aspergillus subgen. Nidulantes</taxon>
    </lineage>
</organism>
<comment type="caution">
    <text evidence="1">The sequence shown here is derived from an EMBL/GenBank/DDBJ whole genome shotgun (WGS) entry which is preliminary data.</text>
</comment>
<dbReference type="EMBL" id="JBFTWV010000063">
    <property type="protein sequence ID" value="KAL2793042.1"/>
    <property type="molecule type" value="Genomic_DNA"/>
</dbReference>
<gene>
    <name evidence="1" type="ORF">BJX66DRAFT_233586</name>
</gene>
<dbReference type="InterPro" id="IPR051704">
    <property type="entry name" value="FAD_aromatic-hydroxylase"/>
</dbReference>
<reference evidence="1 2" key="1">
    <citation type="submission" date="2024-07" db="EMBL/GenBank/DDBJ databases">
        <title>Section-level genome sequencing and comparative genomics of Aspergillus sections Usti and Cavernicolus.</title>
        <authorList>
            <consortium name="Lawrence Berkeley National Laboratory"/>
            <person name="Nybo J.L."/>
            <person name="Vesth T.C."/>
            <person name="Theobald S."/>
            <person name="Frisvad J.C."/>
            <person name="Larsen T.O."/>
            <person name="Kjaerboelling I."/>
            <person name="Rothschild-Mancinelli K."/>
            <person name="Lyhne E.K."/>
            <person name="Kogle M.E."/>
            <person name="Barry K."/>
            <person name="Clum A."/>
            <person name="Na H."/>
            <person name="Ledsgaard L."/>
            <person name="Lin J."/>
            <person name="Lipzen A."/>
            <person name="Kuo A."/>
            <person name="Riley R."/>
            <person name="Mondo S."/>
            <person name="Labutti K."/>
            <person name="Haridas S."/>
            <person name="Pangalinan J."/>
            <person name="Salamov A.A."/>
            <person name="Simmons B.A."/>
            <person name="Magnuson J.K."/>
            <person name="Chen J."/>
            <person name="Drula E."/>
            <person name="Henrissat B."/>
            <person name="Wiebenga A."/>
            <person name="Lubbers R.J."/>
            <person name="Gomes A.C."/>
            <person name="Makela M.R."/>
            <person name="Stajich J."/>
            <person name="Grigoriev I.V."/>
            <person name="Mortensen U.H."/>
            <person name="De Vries R.P."/>
            <person name="Baker S.E."/>
            <person name="Andersen M.R."/>
        </authorList>
    </citation>
    <scope>NUCLEOTIDE SEQUENCE [LARGE SCALE GENOMIC DNA]</scope>
    <source>
        <strain evidence="1 2">CBS 209.92</strain>
    </source>
</reference>
<evidence type="ECO:0000313" key="1">
    <source>
        <dbReference type="EMBL" id="KAL2793042.1"/>
    </source>
</evidence>
<sequence length="208" mass="23064">MAVYNVESHIKLEPDCVSYTTPGNLGIFYCLSGQRLVVLNIWRDDNPEPQGGEDRFGVLKEVCKGSYSLAQQVVKRAEEEGSSLMIHSLTLVNPPRWSRGRIVLVGDSAFCLTFFSGQGAGMTLVASEVLCKAIKAMPDLPSAFSNSEKQMRPAITRLQSRVRALAAAYLPTGTVAFHTRNILLRLTLRWVVAYYHRKGISEEIMVAQ</sequence>
<dbReference type="PANTHER" id="PTHR46865:SF8">
    <property type="entry name" value="POSSIBLE OXIDOREDUCTASE"/>
    <property type="match status" value="1"/>
</dbReference>
<dbReference type="InterPro" id="IPR036188">
    <property type="entry name" value="FAD/NAD-bd_sf"/>
</dbReference>
<dbReference type="Proteomes" id="UP001610563">
    <property type="component" value="Unassembled WGS sequence"/>
</dbReference>